<dbReference type="EMBL" id="CT573213">
    <property type="protein sequence ID" value="CAJ62051.1"/>
    <property type="molecule type" value="Genomic_DNA"/>
</dbReference>
<evidence type="ECO:0000313" key="3">
    <source>
        <dbReference type="Proteomes" id="UP000000657"/>
    </source>
</evidence>
<reference evidence="2 3" key="1">
    <citation type="journal article" date="2007" name="Genome Res.">
        <title>Genome characteristics of facultatively symbiotic Frankia sp. strains reflect host range and host plant biogeography.</title>
        <authorList>
            <person name="Normand P."/>
            <person name="Lapierre P."/>
            <person name="Tisa L.S."/>
            <person name="Gogarten J.P."/>
            <person name="Alloisio N."/>
            <person name="Bagnarol E."/>
            <person name="Bassi C.A."/>
            <person name="Berry A.M."/>
            <person name="Bickhart D.M."/>
            <person name="Choisne N."/>
            <person name="Couloux A."/>
            <person name="Cournoyer B."/>
            <person name="Cruveiller S."/>
            <person name="Daubin V."/>
            <person name="Demange N."/>
            <person name="Francino M.P."/>
            <person name="Goltsman E."/>
            <person name="Huang Y."/>
            <person name="Kopp O.R."/>
            <person name="Labarre L."/>
            <person name="Lapidus A."/>
            <person name="Lavire C."/>
            <person name="Marechal J."/>
            <person name="Martinez M."/>
            <person name="Mastronunzio J.E."/>
            <person name="Mullin B.C."/>
            <person name="Niemann J."/>
            <person name="Pujic P."/>
            <person name="Rawnsley T."/>
            <person name="Rouy Z."/>
            <person name="Schenowitz C."/>
            <person name="Sellstedt A."/>
            <person name="Tavares F."/>
            <person name="Tomkins J.P."/>
            <person name="Vallenet D."/>
            <person name="Valverde C."/>
            <person name="Wall L.G."/>
            <person name="Wang Y."/>
            <person name="Medigue C."/>
            <person name="Benson D.R."/>
        </authorList>
    </citation>
    <scope>NUCLEOTIDE SEQUENCE [LARGE SCALE GENOMIC DNA]</scope>
    <source>
        <strain evidence="3">DSM 45986 / CECT 9034 / ACN14a</strain>
    </source>
</reference>
<keyword evidence="3" id="KW-1185">Reference proteome</keyword>
<dbReference type="STRING" id="326424.FRAAL3407"/>
<feature type="region of interest" description="Disordered" evidence="1">
    <location>
        <begin position="1"/>
        <end position="78"/>
    </location>
</feature>
<gene>
    <name evidence="2" type="ordered locus">FRAAL3407</name>
</gene>
<organism evidence="2 3">
    <name type="scientific">Frankia alni (strain DSM 45986 / CECT 9034 / ACN14a)</name>
    <dbReference type="NCBI Taxonomy" id="326424"/>
    <lineage>
        <taxon>Bacteria</taxon>
        <taxon>Bacillati</taxon>
        <taxon>Actinomycetota</taxon>
        <taxon>Actinomycetes</taxon>
        <taxon>Frankiales</taxon>
        <taxon>Frankiaceae</taxon>
        <taxon>Frankia</taxon>
    </lineage>
</organism>
<feature type="compositionally biased region" description="Basic and acidic residues" evidence="1">
    <location>
        <begin position="69"/>
        <end position="78"/>
    </location>
</feature>
<dbReference type="HOGENOM" id="CLU_2616848_0_0_11"/>
<evidence type="ECO:0000313" key="2">
    <source>
        <dbReference type="EMBL" id="CAJ62051.1"/>
    </source>
</evidence>
<sequence length="78" mass="7917">MERVGGGASARRRERLTARTRAARTRAAHAEAARDPATGPAHGGGVVPPPTGRPALAAPARQGASAPDESSRPDQRGS</sequence>
<evidence type="ECO:0000256" key="1">
    <source>
        <dbReference type="SAM" id="MobiDB-lite"/>
    </source>
</evidence>
<name>Q0RKA7_FRAAA</name>
<dbReference type="KEGG" id="fal:FRAAL3407"/>
<proteinExistence type="predicted"/>
<protein>
    <submittedName>
        <fullName evidence="2">Uncharacterized protein</fullName>
    </submittedName>
</protein>
<dbReference type="Proteomes" id="UP000000657">
    <property type="component" value="Chromosome"/>
</dbReference>
<accession>Q0RKA7</accession>
<dbReference type="AlphaFoldDB" id="Q0RKA7"/>